<feature type="compositionally biased region" description="Basic residues" evidence="1">
    <location>
        <begin position="53"/>
        <end position="73"/>
    </location>
</feature>
<proteinExistence type="predicted"/>
<feature type="compositionally biased region" description="Pro residues" evidence="1">
    <location>
        <begin position="10"/>
        <end position="22"/>
    </location>
</feature>
<accession>A0AAV1V337</accession>
<sequence>MDDISYTPETWPPPSDKVPPVPERAAFASGAEISAASNREGYHDQRGLEQRTVHAKRAKKAKDRHGITRTRKKKHLWKKTELSGCSVIAAVTKKRAAVDEASRQYDEEKDYAVLDYDGGWDDGEGDDEEEPSEVIDLAQDAEDEEEAVTMTRQ</sequence>
<dbReference type="AlphaFoldDB" id="A0AAV1V337"/>
<dbReference type="EMBL" id="CAKLBY020000259">
    <property type="protein sequence ID" value="CAK7940662.1"/>
    <property type="molecule type" value="Genomic_DNA"/>
</dbReference>
<feature type="region of interest" description="Disordered" evidence="1">
    <location>
        <begin position="1"/>
        <end position="22"/>
    </location>
</feature>
<name>A0AAV1V337_9STRA</name>
<evidence type="ECO:0000313" key="3">
    <source>
        <dbReference type="Proteomes" id="UP001162060"/>
    </source>
</evidence>
<organism evidence="2 3">
    <name type="scientific">Peronospora matthiolae</name>
    <dbReference type="NCBI Taxonomy" id="2874970"/>
    <lineage>
        <taxon>Eukaryota</taxon>
        <taxon>Sar</taxon>
        <taxon>Stramenopiles</taxon>
        <taxon>Oomycota</taxon>
        <taxon>Peronosporomycetes</taxon>
        <taxon>Peronosporales</taxon>
        <taxon>Peronosporaceae</taxon>
        <taxon>Peronospora</taxon>
    </lineage>
</organism>
<feature type="compositionally biased region" description="Basic and acidic residues" evidence="1">
    <location>
        <begin position="40"/>
        <end position="52"/>
    </location>
</feature>
<dbReference type="Proteomes" id="UP001162060">
    <property type="component" value="Unassembled WGS sequence"/>
</dbReference>
<evidence type="ECO:0000313" key="2">
    <source>
        <dbReference type="EMBL" id="CAK7940662.1"/>
    </source>
</evidence>
<feature type="region of interest" description="Disordered" evidence="1">
    <location>
        <begin position="116"/>
        <end position="153"/>
    </location>
</feature>
<comment type="caution">
    <text evidence="2">The sequence shown here is derived from an EMBL/GenBank/DDBJ whole genome shotgun (WGS) entry which is preliminary data.</text>
</comment>
<evidence type="ECO:0000256" key="1">
    <source>
        <dbReference type="SAM" id="MobiDB-lite"/>
    </source>
</evidence>
<feature type="region of interest" description="Disordered" evidence="1">
    <location>
        <begin position="36"/>
        <end position="73"/>
    </location>
</feature>
<feature type="compositionally biased region" description="Acidic residues" evidence="1">
    <location>
        <begin position="118"/>
        <end position="147"/>
    </location>
</feature>
<protein>
    <submittedName>
        <fullName evidence="2">Uncharacterized protein</fullName>
    </submittedName>
</protein>
<gene>
    <name evidence="2" type="ORF">PM001_LOCUS25812</name>
</gene>
<reference evidence="2" key="1">
    <citation type="submission" date="2024-01" db="EMBL/GenBank/DDBJ databases">
        <authorList>
            <person name="Webb A."/>
        </authorList>
    </citation>
    <scope>NUCLEOTIDE SEQUENCE</scope>
    <source>
        <strain evidence="2">Pm1</strain>
    </source>
</reference>